<proteinExistence type="predicted"/>
<accession>A0AC35GHE7</accession>
<dbReference type="Proteomes" id="UP000887580">
    <property type="component" value="Unplaced"/>
</dbReference>
<evidence type="ECO:0000313" key="1">
    <source>
        <dbReference type="Proteomes" id="UP000887580"/>
    </source>
</evidence>
<name>A0AC35GHE7_9BILA</name>
<evidence type="ECO:0000313" key="2">
    <source>
        <dbReference type="WBParaSite" id="PS1159_v2.g5275.t1"/>
    </source>
</evidence>
<reference evidence="2" key="1">
    <citation type="submission" date="2022-11" db="UniProtKB">
        <authorList>
            <consortium name="WormBaseParasite"/>
        </authorList>
    </citation>
    <scope>IDENTIFICATION</scope>
</reference>
<organism evidence="1 2">
    <name type="scientific">Panagrolaimus sp. PS1159</name>
    <dbReference type="NCBI Taxonomy" id="55785"/>
    <lineage>
        <taxon>Eukaryota</taxon>
        <taxon>Metazoa</taxon>
        <taxon>Ecdysozoa</taxon>
        <taxon>Nematoda</taxon>
        <taxon>Chromadorea</taxon>
        <taxon>Rhabditida</taxon>
        <taxon>Tylenchina</taxon>
        <taxon>Panagrolaimomorpha</taxon>
        <taxon>Panagrolaimoidea</taxon>
        <taxon>Panagrolaimidae</taxon>
        <taxon>Panagrolaimus</taxon>
    </lineage>
</organism>
<dbReference type="WBParaSite" id="PS1159_v2.g5275.t1">
    <property type="protein sequence ID" value="PS1159_v2.g5275.t1"/>
    <property type="gene ID" value="PS1159_v2.g5275"/>
</dbReference>
<sequence length="457" mass="51995">MPPTNGAISRSAMIERLMKENVLDENSSEPVPLELEGFLPRRRSWNEFSIFLQDNLAEVEQKLSQIESQIWGKLIVMERNFRTAKAYLRNSTIIIDGGNDEFDGIKIGLSQFHNERRDPRTEMELKFFGKGIKIQVDSTGNLWMKRNCDRRISVKTRQKRDPIILGDEYRKIFDLRIFKESIISNLNNTGSDGLKSSSSFNKRLKESALIFLRFGDIPSNPTSTKDYLEAPLWCCLIHLIAFDMIGVIISEIKESPRNSLQSFESHSCSTSTEESTASSSSYLPSNNSNSNNNNNIIVNRQNNNKTGVARRIFQQRKPNHYQSPFAFEEALTKVQTKSSKPRSRSQTRVVPLSALPPSRPIETSSSMMNGWSLLNLSDIDKLRTPAYFASSEEAGAHRHRARPSEKEFELFGQKIKRRGKSKISKEGALRDPPPPQLQPVGLTKYKWLSETCIKNAS</sequence>
<protein>
    <submittedName>
        <fullName evidence="2">MH2 domain-containing protein</fullName>
    </submittedName>
</protein>